<dbReference type="PIRSF" id="PIRSF014753">
    <property type="entry name" value="UCP014753"/>
    <property type="match status" value="1"/>
</dbReference>
<accession>A0A1M5JUT4</accession>
<evidence type="ECO:0000259" key="2">
    <source>
        <dbReference type="Pfam" id="PF10022"/>
    </source>
</evidence>
<dbReference type="InterPro" id="IPR049349">
    <property type="entry name" value="DUF2264_N"/>
</dbReference>
<keyword evidence="1" id="KW-1133">Transmembrane helix</keyword>
<dbReference type="RefSeq" id="WP_244534356.1">
    <property type="nucleotide sequence ID" value="NZ_FQWB01000004.1"/>
</dbReference>
<gene>
    <name evidence="3" type="ORF">SAMN05443549_10483</name>
</gene>
<organism evidence="3 4">
    <name type="scientific">Flavobacterium fluvii</name>
    <dbReference type="NCBI Taxonomy" id="468056"/>
    <lineage>
        <taxon>Bacteria</taxon>
        <taxon>Pseudomonadati</taxon>
        <taxon>Bacteroidota</taxon>
        <taxon>Flavobacteriia</taxon>
        <taxon>Flavobacteriales</taxon>
        <taxon>Flavobacteriaceae</taxon>
        <taxon>Flavobacterium</taxon>
    </lineage>
</organism>
<dbReference type="EMBL" id="FQWB01000004">
    <property type="protein sequence ID" value="SHG44316.1"/>
    <property type="molecule type" value="Genomic_DNA"/>
</dbReference>
<evidence type="ECO:0000313" key="3">
    <source>
        <dbReference type="EMBL" id="SHG44316.1"/>
    </source>
</evidence>
<evidence type="ECO:0000313" key="4">
    <source>
        <dbReference type="Proteomes" id="UP000184516"/>
    </source>
</evidence>
<sequence length="434" mass="49233">MQIAEKKELKNNTKMNKQIKIFLFSLLFLGGIFNYNVNAQKSKVSKTAVITGQQDREYWSNLLYKMASPVILNLSNGTLKKNMPVEVPPGAKPDSYKRVTYLEAVGRTMAGVAPWLALPDDNTKEGKLRKELRTALLKGIANGVDPTNPDYLNFRTDAQPIVDAAYMAQAFLRAPKALWEPLDSETKKRVAEEFKALRTMTGAYNNWLLFAGINEAFLMYIGEKADPVRIQFAQKKINEWYVGDGFYSDGPSFSLDYYNSYVIHPMLVDFFKVLSDKKRVKTEDYELALKRMIRYSEFSERFISPEGTYPAFGRSSTYRTAAFQALGQVALMEKLPEYIEPAQVRCALTAVMHRMYDQCNNFDSNGWLVLGFCGSQPTIADGYTSTGSLYMATLGFLPLGLPADNKFWTDPAADWTSKKAWSSQAFKRDYHVDY</sequence>
<dbReference type="Proteomes" id="UP000184516">
    <property type="component" value="Unassembled WGS sequence"/>
</dbReference>
<dbReference type="PANTHER" id="PTHR35339">
    <property type="entry name" value="LINALOOL DEHYDRATASE_ISOMERASE DOMAIN-CONTAINING PROTEIN"/>
    <property type="match status" value="1"/>
</dbReference>
<protein>
    <recommendedName>
        <fullName evidence="2">DUF2264 domain-containing protein</fullName>
    </recommendedName>
</protein>
<dbReference type="Pfam" id="PF10022">
    <property type="entry name" value="DUF2264"/>
    <property type="match status" value="1"/>
</dbReference>
<dbReference type="PANTHER" id="PTHR35339:SF3">
    <property type="entry name" value="DUF2264 DOMAIN-CONTAINING PROTEIN"/>
    <property type="match status" value="1"/>
</dbReference>
<dbReference type="AlphaFoldDB" id="A0A1M5JUT4"/>
<keyword evidence="1" id="KW-0472">Membrane</keyword>
<feature type="transmembrane region" description="Helical" evidence="1">
    <location>
        <begin position="21"/>
        <end position="37"/>
    </location>
</feature>
<keyword evidence="4" id="KW-1185">Reference proteome</keyword>
<name>A0A1M5JUT4_9FLAO</name>
<reference evidence="4" key="1">
    <citation type="submission" date="2016-11" db="EMBL/GenBank/DDBJ databases">
        <authorList>
            <person name="Varghese N."/>
            <person name="Submissions S."/>
        </authorList>
    </citation>
    <scope>NUCLEOTIDE SEQUENCE [LARGE SCALE GENOMIC DNA]</scope>
    <source>
        <strain evidence="4">DSM 19978</strain>
    </source>
</reference>
<keyword evidence="1" id="KW-0812">Transmembrane</keyword>
<evidence type="ECO:0000256" key="1">
    <source>
        <dbReference type="SAM" id="Phobius"/>
    </source>
</evidence>
<dbReference type="InterPro" id="IPR016624">
    <property type="entry name" value="UCP014753"/>
</dbReference>
<feature type="domain" description="DUF2264" evidence="2">
    <location>
        <begin position="55"/>
        <end position="415"/>
    </location>
</feature>
<dbReference type="STRING" id="468056.SAMN05443549_10483"/>
<proteinExistence type="predicted"/>